<feature type="transmembrane region" description="Helical" evidence="1">
    <location>
        <begin position="344"/>
        <end position="369"/>
    </location>
</feature>
<comment type="caution">
    <text evidence="2">The sequence shown here is derived from an EMBL/GenBank/DDBJ whole genome shotgun (WGS) entry which is preliminary data.</text>
</comment>
<dbReference type="EMBL" id="JAUSSU010000003">
    <property type="protein sequence ID" value="MDQ0112326.1"/>
    <property type="molecule type" value="Genomic_DNA"/>
</dbReference>
<reference evidence="2 3" key="1">
    <citation type="submission" date="2023-07" db="EMBL/GenBank/DDBJ databases">
        <title>Sorghum-associated microbial communities from plants grown in Nebraska, USA.</title>
        <authorList>
            <person name="Schachtman D."/>
        </authorList>
    </citation>
    <scope>NUCLEOTIDE SEQUENCE [LARGE SCALE GENOMIC DNA]</scope>
    <source>
        <strain evidence="2 3">CC482</strain>
    </source>
</reference>
<accession>A0ABT9TYA0</accession>
<keyword evidence="1" id="KW-0812">Transmembrane</keyword>
<proteinExistence type="predicted"/>
<feature type="transmembrane region" description="Helical" evidence="1">
    <location>
        <begin position="790"/>
        <end position="811"/>
    </location>
</feature>
<dbReference type="Proteomes" id="UP001229346">
    <property type="component" value="Unassembled WGS sequence"/>
</dbReference>
<name>A0ABT9TYA0_PAEHA</name>
<evidence type="ECO:0000313" key="3">
    <source>
        <dbReference type="Proteomes" id="UP001229346"/>
    </source>
</evidence>
<feature type="transmembrane region" description="Helical" evidence="1">
    <location>
        <begin position="831"/>
        <end position="854"/>
    </location>
</feature>
<keyword evidence="1" id="KW-1133">Transmembrane helix</keyword>
<evidence type="ECO:0000313" key="2">
    <source>
        <dbReference type="EMBL" id="MDQ0112326.1"/>
    </source>
</evidence>
<keyword evidence="1" id="KW-0472">Membrane</keyword>
<sequence>MAVPVAASMLGRAVIMKGARKKGASVFKNSFKSAAKMGIGKLAMKAMFGKKTPAKPAAPAQEEKKPTWGDHLKEMQDVFGGVSEKLKSFGTATVGAAADLESGKIGFDFAMSKLQPPKGGKGGKGKGRPASAADLQKKFDDYWKALRENAQTTAFSADKVMEGGMIAVKLTKGDTAKAMQLVKLAEDMAAFNPGKSVSEAMEAIEAAKDKDYKKLQEFGFEFKGGGWNKFLQDADKWFKGGGDKLNASANGMWEIMNEGMKMSLANAGVAALEQVKPIMQRLVKWLNNGGFKKLEDIAAKTVDVLVKSFLWMADVLGPVFGWLEKALDWVSANFETLRPILNGLVAAFAAFTVISTVASIISGIGVFIGLLANPIFWIVAAIGLLTAAWTGNWFGIQDKTKAAIAWIVAAYQGFVKSIKQFVEDTKQLFSDLGAWIHMLWSDAVTGVEQFVNRLVTGTIERWNKLVQTVTQLGQELSAWLTQTWSDIVAVTTELLTQAWQAVSSAFQYVWTIVSGVMTRIFNFYALIWDGMVKIVSGAGAFIANTVRSAFGTVRGIITAAFDTIVGIGEAAMEMLRGIFKGVWQGAAGDHMGAIQTIRNAVFGAIGKVGALLSGFAAKSLGYAKQFVAGYASGLLGFYQTVKDAVMPVWQVISEVWSAVSGFVVSTARAAWSGIQAAWSAISTYVVNAFNAAIAAIQRGLARAVSFVTTTGQAIKQWAVSTVKSVIAFAIQSWDSFIAFAEAAGPAIIAYLVNTFNAFVAGAIKAFHTAIAYIQTGMQTIWSFTTSTMSAIATFFISTWHTVASAVANAFMSMYAWAANTLNAIWGVIQPVFAAIGNFTTLMWGIIVGAFAWGVRIVYDVMNGLGQQAMSFGTQFMNGLIDGFTQMWGTLVQTVQEIWDSVKNIFGGTASVNMSVQPVHGSHRSGLNRVPFNGYIAQLHQGEMVLTSEQANEYRGGQLTADQRSSMLQPYGAAGGAAVNNSKSVEIANLIGEMHVHDEADENRFIDKLKRMLEEDLLTEGEGVYAG</sequence>
<gene>
    <name evidence="2" type="ORF">J2T15_001761</name>
</gene>
<feature type="transmembrane region" description="Helical" evidence="1">
    <location>
        <begin position="375"/>
        <end position="394"/>
    </location>
</feature>
<organism evidence="2 3">
    <name type="scientific">Paenibacillus harenae</name>
    <dbReference type="NCBI Taxonomy" id="306543"/>
    <lineage>
        <taxon>Bacteria</taxon>
        <taxon>Bacillati</taxon>
        <taxon>Bacillota</taxon>
        <taxon>Bacilli</taxon>
        <taxon>Bacillales</taxon>
        <taxon>Paenibacillaceae</taxon>
        <taxon>Paenibacillus</taxon>
    </lineage>
</organism>
<evidence type="ECO:0000256" key="1">
    <source>
        <dbReference type="SAM" id="Phobius"/>
    </source>
</evidence>
<keyword evidence="3" id="KW-1185">Reference proteome</keyword>
<protein>
    <submittedName>
        <fullName evidence="2">Phage-related protein</fullName>
    </submittedName>
</protein>
<dbReference type="RefSeq" id="WP_307203081.1">
    <property type="nucleotide sequence ID" value="NZ_JAUSSU010000003.1"/>
</dbReference>